<dbReference type="PANTHER" id="PTHR10026">
    <property type="entry name" value="CYCLIN"/>
    <property type="match status" value="1"/>
</dbReference>
<evidence type="ECO:0000256" key="2">
    <source>
        <dbReference type="SAM" id="SignalP"/>
    </source>
</evidence>
<feature type="compositionally biased region" description="Low complexity" evidence="1">
    <location>
        <begin position="213"/>
        <end position="229"/>
    </location>
</feature>
<evidence type="ECO:0000259" key="3">
    <source>
        <dbReference type="Pfam" id="PF02984"/>
    </source>
</evidence>
<proteinExistence type="predicted"/>
<evidence type="ECO:0000313" key="5">
    <source>
        <dbReference type="Proteomes" id="UP000243459"/>
    </source>
</evidence>
<reference evidence="5" key="1">
    <citation type="journal article" date="2017" name="Nat. Commun.">
        <title>The asparagus genome sheds light on the origin and evolution of a young Y chromosome.</title>
        <authorList>
            <person name="Harkess A."/>
            <person name="Zhou J."/>
            <person name="Xu C."/>
            <person name="Bowers J.E."/>
            <person name="Van der Hulst R."/>
            <person name="Ayyampalayam S."/>
            <person name="Mercati F."/>
            <person name="Riccardi P."/>
            <person name="McKain M.R."/>
            <person name="Kakrana A."/>
            <person name="Tang H."/>
            <person name="Ray J."/>
            <person name="Groenendijk J."/>
            <person name="Arikit S."/>
            <person name="Mathioni S.M."/>
            <person name="Nakano M."/>
            <person name="Shan H."/>
            <person name="Telgmann-Rauber A."/>
            <person name="Kanno A."/>
            <person name="Yue Z."/>
            <person name="Chen H."/>
            <person name="Li W."/>
            <person name="Chen Y."/>
            <person name="Xu X."/>
            <person name="Zhang Y."/>
            <person name="Luo S."/>
            <person name="Chen H."/>
            <person name="Gao J."/>
            <person name="Mao Z."/>
            <person name="Pires J.C."/>
            <person name="Luo M."/>
            <person name="Kudrna D."/>
            <person name="Wing R.A."/>
            <person name="Meyers B.C."/>
            <person name="Yi K."/>
            <person name="Kong H."/>
            <person name="Lavrijsen P."/>
            <person name="Sunseri F."/>
            <person name="Falavigna A."/>
            <person name="Ye Y."/>
            <person name="Leebens-Mack J.H."/>
            <person name="Chen G."/>
        </authorList>
    </citation>
    <scope>NUCLEOTIDE SEQUENCE [LARGE SCALE GENOMIC DNA]</scope>
    <source>
        <strain evidence="5">cv. DH0086</strain>
    </source>
</reference>
<feature type="domain" description="Cyclin C-terminal" evidence="3">
    <location>
        <begin position="124"/>
        <end position="195"/>
    </location>
</feature>
<evidence type="ECO:0000256" key="1">
    <source>
        <dbReference type="SAM" id="MobiDB-lite"/>
    </source>
</evidence>
<dbReference type="AlphaFoldDB" id="A0A5P1EFK7"/>
<sequence>MTSVFLICLVNFVNISSTLCTFQSKDRSKAIRQQRCILESITDVTDINAVIEQAEKADRVYTVDNPDPNLLVNLDLDGVLSVEEMREEEREEEALHAGSLQVPRSFSCCQQPTPFLIPNKNVGLFSYLADLRLRTTLCLQYEPSYIVAGSLYLAAKHHNMKLPTWDGCIWWQLLEIVPKQLDEILQQMMELLGYKKRPLVSPALEKPKVIQPPIASAEKAEEPSSSPESCVLSRDGSSNRSPSHEFSEEASSARLVELKKNREAQCELRNSESPDGVVEDCREEHVLNKINVDRIKALMKRQKRKTEVNNKCIQALDDSSEEPWIQRELEAGIELETKRQRQV</sequence>
<dbReference type="Pfam" id="PF02984">
    <property type="entry name" value="Cyclin_C"/>
    <property type="match status" value="1"/>
</dbReference>
<organism evidence="4 5">
    <name type="scientific">Asparagus officinalis</name>
    <name type="common">Garden asparagus</name>
    <dbReference type="NCBI Taxonomy" id="4686"/>
    <lineage>
        <taxon>Eukaryota</taxon>
        <taxon>Viridiplantae</taxon>
        <taxon>Streptophyta</taxon>
        <taxon>Embryophyta</taxon>
        <taxon>Tracheophyta</taxon>
        <taxon>Spermatophyta</taxon>
        <taxon>Magnoliopsida</taxon>
        <taxon>Liliopsida</taxon>
        <taxon>Asparagales</taxon>
        <taxon>Asparagaceae</taxon>
        <taxon>Asparagoideae</taxon>
        <taxon>Asparagus</taxon>
    </lineage>
</organism>
<dbReference type="SUPFAM" id="SSF47954">
    <property type="entry name" value="Cyclin-like"/>
    <property type="match status" value="1"/>
</dbReference>
<dbReference type="GO" id="GO:0016538">
    <property type="term" value="F:cyclin-dependent protein serine/threonine kinase regulator activity"/>
    <property type="evidence" value="ECO:0007669"/>
    <property type="project" value="InterPro"/>
</dbReference>
<keyword evidence="5" id="KW-1185">Reference proteome</keyword>
<evidence type="ECO:0000313" key="4">
    <source>
        <dbReference type="EMBL" id="ONK64675.1"/>
    </source>
</evidence>
<dbReference type="InterPro" id="IPR043198">
    <property type="entry name" value="Cyclin/Ssn8"/>
</dbReference>
<dbReference type="EMBL" id="CM007387">
    <property type="protein sequence ID" value="ONK64675.1"/>
    <property type="molecule type" value="Genomic_DNA"/>
</dbReference>
<dbReference type="InterPro" id="IPR004367">
    <property type="entry name" value="Cyclin_C-dom"/>
</dbReference>
<dbReference type="Proteomes" id="UP000243459">
    <property type="component" value="Chromosome 7"/>
</dbReference>
<accession>A0A5P1EFK7</accession>
<feature type="region of interest" description="Disordered" evidence="1">
    <location>
        <begin position="213"/>
        <end position="252"/>
    </location>
</feature>
<gene>
    <name evidence="4" type="ORF">A4U43_C07F28650</name>
</gene>
<feature type="chain" id="PRO_5024433332" description="Cyclin C-terminal domain-containing protein" evidence="2">
    <location>
        <begin position="21"/>
        <end position="343"/>
    </location>
</feature>
<dbReference type="Gramene" id="ONK64675">
    <property type="protein sequence ID" value="ONK64675"/>
    <property type="gene ID" value="A4U43_C07F28650"/>
</dbReference>
<name>A0A5P1EFK7_ASPOF</name>
<protein>
    <recommendedName>
        <fullName evidence="3">Cyclin C-terminal domain-containing protein</fullName>
    </recommendedName>
</protein>
<keyword evidence="2" id="KW-0732">Signal</keyword>
<feature type="signal peptide" evidence="2">
    <location>
        <begin position="1"/>
        <end position="20"/>
    </location>
</feature>
<dbReference type="InterPro" id="IPR036915">
    <property type="entry name" value="Cyclin-like_sf"/>
</dbReference>
<dbReference type="GO" id="GO:0006357">
    <property type="term" value="P:regulation of transcription by RNA polymerase II"/>
    <property type="evidence" value="ECO:0007669"/>
    <property type="project" value="InterPro"/>
</dbReference>
<dbReference type="Gene3D" id="1.10.472.10">
    <property type="entry name" value="Cyclin-like"/>
    <property type="match status" value="1"/>
</dbReference>